<dbReference type="EMBL" id="JAVXUO010001151">
    <property type="protein sequence ID" value="KAK2985463.1"/>
    <property type="molecule type" value="Genomic_DNA"/>
</dbReference>
<gene>
    <name evidence="12" type="ORF">RJ640_030990</name>
</gene>
<evidence type="ECO:0000313" key="12">
    <source>
        <dbReference type="EMBL" id="KAK2985463.1"/>
    </source>
</evidence>
<keyword evidence="1 9" id="KW-0479">Metal-binding</keyword>
<evidence type="ECO:0000256" key="7">
    <source>
        <dbReference type="ARBA" id="ARBA00023242"/>
    </source>
</evidence>
<evidence type="ECO:0000256" key="10">
    <source>
        <dbReference type="SAM" id="MobiDB-lite"/>
    </source>
</evidence>
<name>A0AA88RGG4_9ASTE</name>
<evidence type="ECO:0000256" key="2">
    <source>
        <dbReference type="ARBA" id="ARBA00022771"/>
    </source>
</evidence>
<dbReference type="PROSITE" id="PS01361">
    <property type="entry name" value="ZF_DOF_1"/>
    <property type="match status" value="1"/>
</dbReference>
<feature type="domain" description="Dof-type" evidence="11">
    <location>
        <begin position="84"/>
        <end position="138"/>
    </location>
</feature>
<keyword evidence="4 9" id="KW-0805">Transcription regulation</keyword>
<comment type="caution">
    <text evidence="12">The sequence shown here is derived from an EMBL/GenBank/DDBJ whole genome shotgun (WGS) entry which is preliminary data.</text>
</comment>
<dbReference type="GO" id="GO:0003677">
    <property type="term" value="F:DNA binding"/>
    <property type="evidence" value="ECO:0007669"/>
    <property type="project" value="UniProtKB-UniRule"/>
</dbReference>
<dbReference type="Proteomes" id="UP001187471">
    <property type="component" value="Unassembled WGS sequence"/>
</dbReference>
<dbReference type="GO" id="GO:0005634">
    <property type="term" value="C:nucleus"/>
    <property type="evidence" value="ECO:0007669"/>
    <property type="project" value="UniProtKB-SubCell"/>
</dbReference>
<accession>A0AA88RGG4</accession>
<keyword evidence="7 8" id="KW-0539">Nucleus</keyword>
<keyword evidence="13" id="KW-1185">Reference proteome</keyword>
<dbReference type="InterPro" id="IPR003851">
    <property type="entry name" value="Znf_Dof"/>
</dbReference>
<comment type="function">
    <text evidence="9">Transcription factor that binds specifically to a 5'-AA[AG]G-3' consensus core sequence.</text>
</comment>
<feature type="compositionally biased region" description="Low complexity" evidence="10">
    <location>
        <begin position="159"/>
        <end position="168"/>
    </location>
</feature>
<protein>
    <recommendedName>
        <fullName evidence="9">Dof zinc finger protein</fullName>
    </recommendedName>
</protein>
<evidence type="ECO:0000256" key="3">
    <source>
        <dbReference type="ARBA" id="ARBA00022833"/>
    </source>
</evidence>
<dbReference type="AlphaFoldDB" id="A0AA88RGG4"/>
<keyword evidence="3 9" id="KW-0862">Zinc</keyword>
<evidence type="ECO:0000256" key="9">
    <source>
        <dbReference type="RuleBase" id="RU369094"/>
    </source>
</evidence>
<evidence type="ECO:0000313" key="13">
    <source>
        <dbReference type="Proteomes" id="UP001187471"/>
    </source>
</evidence>
<dbReference type="GO" id="GO:0008270">
    <property type="term" value="F:zinc ion binding"/>
    <property type="evidence" value="ECO:0007669"/>
    <property type="project" value="UniProtKB-KW"/>
</dbReference>
<dbReference type="GO" id="GO:0003700">
    <property type="term" value="F:DNA-binding transcription factor activity"/>
    <property type="evidence" value="ECO:0007669"/>
    <property type="project" value="UniProtKB-UniRule"/>
</dbReference>
<dbReference type="PANTHER" id="PTHR31992:SF316">
    <property type="entry name" value="DOF ZINC FINGER PROTEIN DOF1.2"/>
    <property type="match status" value="1"/>
</dbReference>
<organism evidence="12 13">
    <name type="scientific">Escallonia rubra</name>
    <dbReference type="NCBI Taxonomy" id="112253"/>
    <lineage>
        <taxon>Eukaryota</taxon>
        <taxon>Viridiplantae</taxon>
        <taxon>Streptophyta</taxon>
        <taxon>Embryophyta</taxon>
        <taxon>Tracheophyta</taxon>
        <taxon>Spermatophyta</taxon>
        <taxon>Magnoliopsida</taxon>
        <taxon>eudicotyledons</taxon>
        <taxon>Gunneridae</taxon>
        <taxon>Pentapetalae</taxon>
        <taxon>asterids</taxon>
        <taxon>campanulids</taxon>
        <taxon>Escalloniales</taxon>
        <taxon>Escalloniaceae</taxon>
        <taxon>Escallonia</taxon>
    </lineage>
</organism>
<proteinExistence type="predicted"/>
<dbReference type="PROSITE" id="PS50884">
    <property type="entry name" value="ZF_DOF_2"/>
    <property type="match status" value="1"/>
</dbReference>
<evidence type="ECO:0000256" key="8">
    <source>
        <dbReference type="PROSITE-ProRule" id="PRU00071"/>
    </source>
</evidence>
<evidence type="ECO:0000256" key="4">
    <source>
        <dbReference type="ARBA" id="ARBA00023015"/>
    </source>
</evidence>
<keyword evidence="6 9" id="KW-0804">Transcription</keyword>
<evidence type="ECO:0000259" key="11">
    <source>
        <dbReference type="PROSITE" id="PS50884"/>
    </source>
</evidence>
<evidence type="ECO:0000256" key="1">
    <source>
        <dbReference type="ARBA" id="ARBA00022723"/>
    </source>
</evidence>
<dbReference type="PANTHER" id="PTHR31992">
    <property type="entry name" value="DOF ZINC FINGER PROTEIN DOF1.4-RELATED"/>
    <property type="match status" value="1"/>
</dbReference>
<evidence type="ECO:0000256" key="5">
    <source>
        <dbReference type="ARBA" id="ARBA00023125"/>
    </source>
</evidence>
<evidence type="ECO:0000256" key="6">
    <source>
        <dbReference type="ARBA" id="ARBA00023163"/>
    </source>
</evidence>
<keyword evidence="5 8" id="KW-0238">DNA-binding</keyword>
<comment type="subcellular location">
    <subcellularLocation>
        <location evidence="8 9">Nucleus</location>
    </subcellularLocation>
</comment>
<sequence>MNSMVFDNVRRNNLKGHLGHLSRTTGRNSSDNVELYIFLRTSLQDHIPLFVKMFSASSDHQMLHCPPRQFDMESRWKPSVEIAPNCPRCASTNTKFCYYNNYSLSQPRYFCKGCRRYWTKGGSLRNVPVGGGCRKNRRSRSARSSLPTSSFARHPPSPGKSSSVSSGVSRDKANNVPSNIDLAAVFAKYLNQDSGLENEVVGEESSSAASSDSFDLPLNSVEVETQLEDIMMECQLTFDLIEEGQLHEEFPRVLVDEDTVQCFPSYTPNAFELETVLGDELPQDISWSEDATLPNLAWQPMAQFQEFGSFLPDDQTKIPTNIFHDNWTAFDPQGYM</sequence>
<feature type="region of interest" description="Disordered" evidence="10">
    <location>
        <begin position="129"/>
        <end position="171"/>
    </location>
</feature>
<reference evidence="12" key="1">
    <citation type="submission" date="2022-12" db="EMBL/GenBank/DDBJ databases">
        <title>Draft genome assemblies for two species of Escallonia (Escalloniales).</title>
        <authorList>
            <person name="Chanderbali A."/>
            <person name="Dervinis C."/>
            <person name="Anghel I."/>
            <person name="Soltis D."/>
            <person name="Soltis P."/>
            <person name="Zapata F."/>
        </authorList>
    </citation>
    <scope>NUCLEOTIDE SEQUENCE</scope>
    <source>
        <strain evidence="12">UCBG92.1500</strain>
        <tissue evidence="12">Leaf</tissue>
    </source>
</reference>
<dbReference type="InterPro" id="IPR045174">
    <property type="entry name" value="Dof"/>
</dbReference>
<keyword evidence="2 8" id="KW-0863">Zinc-finger</keyword>
<dbReference type="Pfam" id="PF02701">
    <property type="entry name" value="Zn_ribbon_Dof"/>
    <property type="match status" value="1"/>
</dbReference>